<evidence type="ECO:0000313" key="2">
    <source>
        <dbReference type="Proteomes" id="UP000176923"/>
    </source>
</evidence>
<protein>
    <recommendedName>
        <fullName evidence="3">Nucleotidase</fullName>
    </recommendedName>
</protein>
<name>A0A1F5ZKY8_9BACT</name>
<comment type="caution">
    <text evidence="1">The sequence shown here is derived from an EMBL/GenBank/DDBJ whole genome shotgun (WGS) entry which is preliminary data.</text>
</comment>
<reference evidence="1 2" key="1">
    <citation type="journal article" date="2016" name="Nat. Commun.">
        <title>Thousands of microbial genomes shed light on interconnected biogeochemical processes in an aquifer system.</title>
        <authorList>
            <person name="Anantharaman K."/>
            <person name="Brown C.T."/>
            <person name="Hug L.A."/>
            <person name="Sharon I."/>
            <person name="Castelle C.J."/>
            <person name="Probst A.J."/>
            <person name="Thomas B.C."/>
            <person name="Singh A."/>
            <person name="Wilkins M.J."/>
            <person name="Karaoz U."/>
            <person name="Brodie E.L."/>
            <person name="Williams K.H."/>
            <person name="Hubbard S.S."/>
            <person name="Banfield J.F."/>
        </authorList>
    </citation>
    <scope>NUCLEOTIDE SEQUENCE [LARGE SCALE GENOMIC DNA]</scope>
</reference>
<evidence type="ECO:0000313" key="1">
    <source>
        <dbReference type="EMBL" id="OGG13166.1"/>
    </source>
</evidence>
<organism evidence="1 2">
    <name type="scientific">Candidatus Gottesmanbacteria bacterium RIFCSPHIGHO2_02_FULL_39_11</name>
    <dbReference type="NCBI Taxonomy" id="1798382"/>
    <lineage>
        <taxon>Bacteria</taxon>
        <taxon>Candidatus Gottesmaniibacteriota</taxon>
    </lineage>
</organism>
<dbReference type="AlphaFoldDB" id="A0A1F5ZKY8"/>
<sequence>MKKPIKVGFDFDGVIAYNPARLVRAPISLFKRNILGVKKLSFFYPKTSVEKLMWKLVHNSSVFPGTGIELFKKMVTEEKIEAHLITARYGYLDTHLNNWLKKHRLENYFTSIHMNRENKQPHLFKEETIGKLNLNYFVEDNWDIVEYLSEKAKKRKSEKEKTRIFWIYNVIDTWFTPYENKFPNVGKAVEKIMKEEKLK</sequence>
<dbReference type="InterPro" id="IPR023214">
    <property type="entry name" value="HAD_sf"/>
</dbReference>
<dbReference type="Gene3D" id="3.40.50.1000">
    <property type="entry name" value="HAD superfamily/HAD-like"/>
    <property type="match status" value="1"/>
</dbReference>
<proteinExistence type="predicted"/>
<evidence type="ECO:0008006" key="3">
    <source>
        <dbReference type="Google" id="ProtNLM"/>
    </source>
</evidence>
<dbReference type="EMBL" id="MFJL01000039">
    <property type="protein sequence ID" value="OGG13166.1"/>
    <property type="molecule type" value="Genomic_DNA"/>
</dbReference>
<gene>
    <name evidence="1" type="ORF">A3D77_00365</name>
</gene>
<dbReference type="STRING" id="1798382.A3D77_00365"/>
<accession>A0A1F5ZKY8</accession>
<dbReference type="Proteomes" id="UP000176923">
    <property type="component" value="Unassembled WGS sequence"/>
</dbReference>